<feature type="transmembrane region" description="Helical" evidence="11">
    <location>
        <begin position="257"/>
        <end position="283"/>
    </location>
</feature>
<dbReference type="EMBL" id="JALHLF010000062">
    <property type="protein sequence ID" value="MCJ2183802.1"/>
    <property type="molecule type" value="Genomic_DNA"/>
</dbReference>
<dbReference type="InterPro" id="IPR050375">
    <property type="entry name" value="MFS_TsgA-like"/>
</dbReference>
<comment type="caution">
    <text evidence="12">The sequence shown here is derived from an EMBL/GenBank/DDBJ whole genome shotgun (WGS) entry which is preliminary data.</text>
</comment>
<name>A0ABT0BFH8_9SPHN</name>
<keyword evidence="13" id="KW-1185">Reference proteome</keyword>
<dbReference type="NCBIfam" id="TIGR01272">
    <property type="entry name" value="gluP"/>
    <property type="match status" value="1"/>
</dbReference>
<keyword evidence="7" id="KW-0762">Sugar transport</keyword>
<evidence type="ECO:0000256" key="10">
    <source>
        <dbReference type="ARBA" id="ARBA00023136"/>
    </source>
</evidence>
<dbReference type="PANTHER" id="PTHR43702">
    <property type="entry name" value="L-FUCOSE-PROTON SYMPORTER"/>
    <property type="match status" value="1"/>
</dbReference>
<feature type="transmembrane region" description="Helical" evidence="11">
    <location>
        <begin position="89"/>
        <end position="109"/>
    </location>
</feature>
<evidence type="ECO:0000256" key="3">
    <source>
        <dbReference type="ARBA" id="ARBA00009120"/>
    </source>
</evidence>
<feature type="transmembrane region" description="Helical" evidence="11">
    <location>
        <begin position="383"/>
        <end position="403"/>
    </location>
</feature>
<dbReference type="InterPro" id="IPR005964">
    <property type="entry name" value="Glc/Gal_transptr_bac"/>
</dbReference>
<feature type="transmembrane region" description="Helical" evidence="11">
    <location>
        <begin position="348"/>
        <end position="371"/>
    </location>
</feature>
<evidence type="ECO:0000256" key="4">
    <source>
        <dbReference type="ARBA" id="ARBA00022448"/>
    </source>
</evidence>
<feature type="transmembrane region" description="Helical" evidence="11">
    <location>
        <begin position="204"/>
        <end position="226"/>
    </location>
</feature>
<accession>A0ABT0BFH8</accession>
<comment type="similarity">
    <text evidence="3">Belongs to the major facilitator superfamily. FHS transporter (TC 2.A.1.7) family.</text>
</comment>
<feature type="transmembrane region" description="Helical" evidence="11">
    <location>
        <begin position="295"/>
        <end position="313"/>
    </location>
</feature>
<dbReference type="CDD" id="cd17394">
    <property type="entry name" value="MFS_FucP_like"/>
    <property type="match status" value="1"/>
</dbReference>
<gene>
    <name evidence="12" type="ORF">MTR62_14030</name>
</gene>
<comment type="function">
    <text evidence="1">Intake of glucose and galactose.</text>
</comment>
<feature type="transmembrane region" description="Helical" evidence="11">
    <location>
        <begin position="325"/>
        <end position="342"/>
    </location>
</feature>
<proteinExistence type="inferred from homology"/>
<keyword evidence="5" id="KW-1003">Cell membrane</keyword>
<dbReference type="Gene3D" id="1.20.1250.20">
    <property type="entry name" value="MFS general substrate transporter like domains"/>
    <property type="match status" value="2"/>
</dbReference>
<sequence length="435" mass="45837">MIDTTSSTDPDGNGEEVPGGHVDAPELRYFVFALFFIFGGITSLNDVIIPKLKELFTLSYTEAMLVQFCFFTAYAVIGIPGAMLVRKLGYMRGAVAGLVVMIVGCLAFIPASQTAYYPLFLAAYFVLAAGVVIVQVVSNPLISLLGPRKTTSSRLTFAQAFNSLGTTLFPMGGSILILGSLAHVSASELSGVALDTYRREESRAIVHGYLGVAVALAFVALAVWLFRNRLPAERHETRGHHSLFERLGLDLLRRMRFGYGALCIFLYVGAEVTIGSLIVSYVMQDHVLALPEASAGKLISVYWGGAMVGRFIGSAVLRMFSPGKVLTFNALAALVLIAVSTHSGGPVAAYSLLAVGLMNSVMFPTIFSLACEKLGTRAADGSGIINVAICGGAIIPVATGALADATGGNLSIALALPALCYAVIAGFGLYARKPA</sequence>
<keyword evidence="9 11" id="KW-1133">Transmembrane helix</keyword>
<evidence type="ECO:0000256" key="8">
    <source>
        <dbReference type="ARBA" id="ARBA00022692"/>
    </source>
</evidence>
<keyword evidence="10 11" id="KW-0472">Membrane</keyword>
<dbReference type="PANTHER" id="PTHR43702:SF3">
    <property type="entry name" value="PROTEIN TSGA"/>
    <property type="match status" value="1"/>
</dbReference>
<dbReference type="Pfam" id="PF07690">
    <property type="entry name" value="MFS_1"/>
    <property type="match status" value="1"/>
</dbReference>
<dbReference type="InterPro" id="IPR036259">
    <property type="entry name" value="MFS_trans_sf"/>
</dbReference>
<feature type="transmembrane region" description="Helical" evidence="11">
    <location>
        <begin position="115"/>
        <end position="142"/>
    </location>
</feature>
<evidence type="ECO:0000256" key="7">
    <source>
        <dbReference type="ARBA" id="ARBA00022597"/>
    </source>
</evidence>
<feature type="transmembrane region" description="Helical" evidence="11">
    <location>
        <begin position="163"/>
        <end position="184"/>
    </location>
</feature>
<dbReference type="Proteomes" id="UP001162881">
    <property type="component" value="Unassembled WGS sequence"/>
</dbReference>
<evidence type="ECO:0000256" key="9">
    <source>
        <dbReference type="ARBA" id="ARBA00022989"/>
    </source>
</evidence>
<keyword evidence="6" id="KW-0997">Cell inner membrane</keyword>
<dbReference type="SUPFAM" id="SSF103473">
    <property type="entry name" value="MFS general substrate transporter"/>
    <property type="match status" value="1"/>
</dbReference>
<evidence type="ECO:0000313" key="12">
    <source>
        <dbReference type="EMBL" id="MCJ2183802.1"/>
    </source>
</evidence>
<feature type="transmembrane region" description="Helical" evidence="11">
    <location>
        <begin position="29"/>
        <end position="49"/>
    </location>
</feature>
<evidence type="ECO:0000313" key="13">
    <source>
        <dbReference type="Proteomes" id="UP001162881"/>
    </source>
</evidence>
<reference evidence="12" key="1">
    <citation type="submission" date="2022-03" db="EMBL/GenBank/DDBJ databases">
        <title>Identification of a novel bacterium isolated from mangrove sediments.</title>
        <authorList>
            <person name="Pan X."/>
        </authorList>
    </citation>
    <scope>NUCLEOTIDE SEQUENCE</scope>
    <source>
        <strain evidence="12">B1949</strain>
    </source>
</reference>
<dbReference type="InterPro" id="IPR011701">
    <property type="entry name" value="MFS"/>
</dbReference>
<feature type="transmembrane region" description="Helical" evidence="11">
    <location>
        <begin position="55"/>
        <end position="77"/>
    </location>
</feature>
<organism evidence="12 13">
    <name type="scientific">Novosphingobium organovorum</name>
    <dbReference type="NCBI Taxonomy" id="2930092"/>
    <lineage>
        <taxon>Bacteria</taxon>
        <taxon>Pseudomonadati</taxon>
        <taxon>Pseudomonadota</taxon>
        <taxon>Alphaproteobacteria</taxon>
        <taxon>Sphingomonadales</taxon>
        <taxon>Sphingomonadaceae</taxon>
        <taxon>Novosphingobium</taxon>
    </lineage>
</organism>
<evidence type="ECO:0000256" key="2">
    <source>
        <dbReference type="ARBA" id="ARBA00004429"/>
    </source>
</evidence>
<evidence type="ECO:0000256" key="6">
    <source>
        <dbReference type="ARBA" id="ARBA00022519"/>
    </source>
</evidence>
<evidence type="ECO:0000256" key="11">
    <source>
        <dbReference type="SAM" id="Phobius"/>
    </source>
</evidence>
<evidence type="ECO:0000256" key="5">
    <source>
        <dbReference type="ARBA" id="ARBA00022475"/>
    </source>
</evidence>
<keyword evidence="8 11" id="KW-0812">Transmembrane</keyword>
<evidence type="ECO:0000256" key="1">
    <source>
        <dbReference type="ARBA" id="ARBA00003321"/>
    </source>
</evidence>
<protein>
    <submittedName>
        <fullName evidence="12">Sugar MFS transporter</fullName>
    </submittedName>
</protein>
<keyword evidence="4" id="KW-0813">Transport</keyword>
<feature type="transmembrane region" description="Helical" evidence="11">
    <location>
        <begin position="409"/>
        <end position="431"/>
    </location>
</feature>
<comment type="subcellular location">
    <subcellularLocation>
        <location evidence="2">Cell inner membrane</location>
        <topology evidence="2">Multi-pass membrane protein</topology>
    </subcellularLocation>
</comment>